<dbReference type="InterPro" id="IPR013083">
    <property type="entry name" value="Znf_RING/FYVE/PHD"/>
</dbReference>
<dbReference type="SUPFAM" id="SSF57850">
    <property type="entry name" value="RING/U-box"/>
    <property type="match status" value="1"/>
</dbReference>
<feature type="domain" description="RING-type" evidence="4">
    <location>
        <begin position="5"/>
        <end position="46"/>
    </location>
</feature>
<dbReference type="Proteomes" id="UP001159363">
    <property type="component" value="Chromosome 4"/>
</dbReference>
<dbReference type="EMBL" id="JARBHB010000005">
    <property type="protein sequence ID" value="KAJ8883503.1"/>
    <property type="molecule type" value="Genomic_DNA"/>
</dbReference>
<proteinExistence type="predicted"/>
<name>A0ABQ9HGP5_9NEOP</name>
<dbReference type="Gene3D" id="3.30.40.10">
    <property type="entry name" value="Zinc/RING finger domain, C3HC4 (zinc finger)"/>
    <property type="match status" value="1"/>
</dbReference>
<keyword evidence="2" id="KW-0862">Zinc</keyword>
<dbReference type="PROSITE" id="PS50089">
    <property type="entry name" value="ZF_RING_2"/>
    <property type="match status" value="1"/>
</dbReference>
<comment type="caution">
    <text evidence="5">The sequence shown here is derived from an EMBL/GenBank/DDBJ whole genome shotgun (WGS) entry which is preliminary data.</text>
</comment>
<dbReference type="PANTHER" id="PTHR46569:SF1">
    <property type="entry name" value="E3 UBIQUITIN-PROTEIN LIGASE RFWD3-RELATED"/>
    <property type="match status" value="1"/>
</dbReference>
<keyword evidence="1 3" id="KW-0863">Zinc-finger</keyword>
<evidence type="ECO:0000256" key="3">
    <source>
        <dbReference type="PROSITE-ProRule" id="PRU00175"/>
    </source>
</evidence>
<keyword evidence="6" id="KW-1185">Reference proteome</keyword>
<keyword evidence="1 3" id="KW-0479">Metal-binding</keyword>
<dbReference type="InterPro" id="IPR001841">
    <property type="entry name" value="Znf_RING"/>
</dbReference>
<dbReference type="InterPro" id="IPR052639">
    <property type="entry name" value="TRAIP_ubiq-protein_ligase"/>
</dbReference>
<evidence type="ECO:0000256" key="1">
    <source>
        <dbReference type="ARBA" id="ARBA00022771"/>
    </source>
</evidence>
<sequence length="101" mass="11615">MVVNCVICSDNIDSTSDAYSTRCGHVFHFVCLIGWLERSKTCPQCRNETSENDIHRLYLHTSNESEVQDGLLWSQIERLRSDIKRKELEAKTALETVNGLR</sequence>
<protein>
    <recommendedName>
        <fullName evidence="4">RING-type domain-containing protein</fullName>
    </recommendedName>
</protein>
<dbReference type="PANTHER" id="PTHR46569">
    <property type="entry name" value="E3 UBIQUITIN-PROTEIN LIGASE TRAIP"/>
    <property type="match status" value="1"/>
</dbReference>
<evidence type="ECO:0000259" key="4">
    <source>
        <dbReference type="PROSITE" id="PS50089"/>
    </source>
</evidence>
<accession>A0ABQ9HGP5</accession>
<evidence type="ECO:0000313" key="6">
    <source>
        <dbReference type="Proteomes" id="UP001159363"/>
    </source>
</evidence>
<gene>
    <name evidence="5" type="ORF">PR048_015347</name>
</gene>
<organism evidence="5 6">
    <name type="scientific">Dryococelus australis</name>
    <dbReference type="NCBI Taxonomy" id="614101"/>
    <lineage>
        <taxon>Eukaryota</taxon>
        <taxon>Metazoa</taxon>
        <taxon>Ecdysozoa</taxon>
        <taxon>Arthropoda</taxon>
        <taxon>Hexapoda</taxon>
        <taxon>Insecta</taxon>
        <taxon>Pterygota</taxon>
        <taxon>Neoptera</taxon>
        <taxon>Polyneoptera</taxon>
        <taxon>Phasmatodea</taxon>
        <taxon>Verophasmatodea</taxon>
        <taxon>Anareolatae</taxon>
        <taxon>Phasmatidae</taxon>
        <taxon>Eurycanthinae</taxon>
        <taxon>Dryococelus</taxon>
    </lineage>
</organism>
<dbReference type="SMART" id="SM00184">
    <property type="entry name" value="RING"/>
    <property type="match status" value="1"/>
</dbReference>
<dbReference type="Pfam" id="PF13639">
    <property type="entry name" value="zf-RING_2"/>
    <property type="match status" value="1"/>
</dbReference>
<evidence type="ECO:0000256" key="2">
    <source>
        <dbReference type="ARBA" id="ARBA00022833"/>
    </source>
</evidence>
<reference evidence="5 6" key="1">
    <citation type="submission" date="2023-02" db="EMBL/GenBank/DDBJ databases">
        <title>LHISI_Scaffold_Assembly.</title>
        <authorList>
            <person name="Stuart O.P."/>
            <person name="Cleave R."/>
            <person name="Magrath M.J.L."/>
            <person name="Mikheyev A.S."/>
        </authorList>
    </citation>
    <scope>NUCLEOTIDE SEQUENCE [LARGE SCALE GENOMIC DNA]</scope>
    <source>
        <strain evidence="5">Daus_M_001</strain>
        <tissue evidence="5">Leg muscle</tissue>
    </source>
</reference>
<evidence type="ECO:0000313" key="5">
    <source>
        <dbReference type="EMBL" id="KAJ8883503.1"/>
    </source>
</evidence>